<proteinExistence type="inferred from homology"/>
<dbReference type="InterPro" id="IPR009003">
    <property type="entry name" value="Peptidase_S1_PA"/>
</dbReference>
<dbReference type="FunFam" id="2.40.10.10:FF:000028">
    <property type="entry name" value="Serine protease easter"/>
    <property type="match status" value="1"/>
</dbReference>
<reference evidence="11" key="1">
    <citation type="journal article" date="2014" name="Genome Biol.">
        <title>Genome analysis of a major urban malaria vector mosquito, Anopheles stephensi.</title>
        <authorList>
            <person name="Jiang X."/>
            <person name="Peery A."/>
            <person name="Hall A.B."/>
            <person name="Sharma A."/>
            <person name="Chen X.G."/>
            <person name="Waterhouse R.M."/>
            <person name="Komissarov A."/>
            <person name="Riehle M.M."/>
            <person name="Shouche Y."/>
            <person name="Sharakhova M.V."/>
            <person name="Lawson D."/>
            <person name="Pakpour N."/>
            <person name="Arensburger P."/>
            <person name="Davidson V.L."/>
            <person name="Eiglmeier K."/>
            <person name="Emrich S."/>
            <person name="George P."/>
            <person name="Kennedy R.C."/>
            <person name="Mane S.P."/>
            <person name="Maslen G."/>
            <person name="Oringanje C."/>
            <person name="Qi Y."/>
            <person name="Settlage R."/>
            <person name="Tojo M."/>
            <person name="Tubio J.M."/>
            <person name="Unger M.F."/>
            <person name="Wang B."/>
            <person name="Vernick K.D."/>
            <person name="Ribeiro J.M."/>
            <person name="James A.A."/>
            <person name="Michel K."/>
            <person name="Riehle M.A."/>
            <person name="Luckhart S."/>
            <person name="Sharakhov I.V."/>
            <person name="Tu Z."/>
        </authorList>
    </citation>
    <scope>NUCLEOTIDE SEQUENCE [LARGE SCALE GENOMIC DNA]</scope>
    <source>
        <strain evidence="11">Indian</strain>
    </source>
</reference>
<evidence type="ECO:0000256" key="8">
    <source>
        <dbReference type="ARBA" id="ARBA00024195"/>
    </source>
</evidence>
<protein>
    <recommendedName>
        <fullName evidence="9">Peptidase S1 domain-containing protein</fullName>
    </recommendedName>
</protein>
<dbReference type="InterPro" id="IPR043504">
    <property type="entry name" value="Peptidase_S1_PA_chymotrypsin"/>
</dbReference>
<dbReference type="InterPro" id="IPR001254">
    <property type="entry name" value="Trypsin_dom"/>
</dbReference>
<feature type="domain" description="Peptidase S1" evidence="9">
    <location>
        <begin position="444"/>
        <end position="698"/>
    </location>
</feature>
<evidence type="ECO:0000256" key="7">
    <source>
        <dbReference type="ARBA" id="ARBA00023180"/>
    </source>
</evidence>
<keyword evidence="7" id="KW-0325">Glycoprotein</keyword>
<dbReference type="CDD" id="cd00190">
    <property type="entry name" value="Tryp_SPc"/>
    <property type="match status" value="2"/>
</dbReference>
<comment type="subcellular location">
    <subcellularLocation>
        <location evidence="1">Secreted</location>
    </subcellularLocation>
</comment>
<sequence>MSTCFVWIAITLLAFTHGQETEEDLVSVVVCHDYTVIALTNASKKKCAGGYCVSKHLCINSTYADVATLGQDTQLISLRLGLTIDDFDTCQDYLLVCCKSAPEASTEIPSSEVIIVPPPSTFDCGQFNENGLIYDLHHNDSLAQYAEFPWVVYILTEAKPSSPADSNFVCGGTLIHPRLVVTTAHNTERKTHLIARFGEWDISTTNEPYPQQEIRVKDVITHPDYVRNPIQHDIALLVLENSVQYRQHIRPICLPQPDDDFVGKRCISNGWGTDRGVYANVMKKIAVPVIPRAKCTRMLRLAGLGPYYQLREGFLCAGGEANVDMCKGDGGSPLACQTDSGTFVLGGIVSWGIGCGGFNLPGVYVAVNRYECPGGFCAPKYVCPNGTYDETYGQTKDIIELRFLEQDVCEDYMQVCCKNAKSFSSDLISVAHVRPTDYACGVNNPGGLVYKIKANRAYAQYGEYPWVVAILETFTSSNGQEFMYVGGGTLIHPRFVLTAAHIFNKTENLVARFGEWDLTREENALPKQNIYIDRNIIYHPEYNSVGLLNDIALARLNQDVSYNNHIRPICLPNPTDQFDGQLCTATGWGVEQQTNQYANLLKRVDLAIIPRQTCKQLFAVTRLGPFFRLHKSVLCAGAEEGLDMCDGDGGSGLFCPTESGSYVLAGIVSWGLSCHLQGVPGAYVNVAKFVSWINSTIEENV</sequence>
<dbReference type="PANTHER" id="PTHR24258">
    <property type="entry name" value="SERINE PROTEASE-RELATED"/>
    <property type="match status" value="1"/>
</dbReference>
<keyword evidence="6" id="KW-1015">Disulfide bond</keyword>
<dbReference type="EnsemblMetazoa" id="ASTEI04167-RA">
    <property type="protein sequence ID" value="ASTEI04167-PA"/>
    <property type="gene ID" value="ASTEI04167"/>
</dbReference>
<dbReference type="VEuPathDB" id="VectorBase:ASTEI20_032760"/>
<dbReference type="GO" id="GO:0004252">
    <property type="term" value="F:serine-type endopeptidase activity"/>
    <property type="evidence" value="ECO:0007669"/>
    <property type="project" value="InterPro"/>
</dbReference>
<evidence type="ECO:0000256" key="2">
    <source>
        <dbReference type="ARBA" id="ARBA00022525"/>
    </source>
</evidence>
<dbReference type="GO" id="GO:0006508">
    <property type="term" value="P:proteolysis"/>
    <property type="evidence" value="ECO:0007669"/>
    <property type="project" value="InterPro"/>
</dbReference>
<dbReference type="Proteomes" id="UP000076408">
    <property type="component" value="Unassembled WGS sequence"/>
</dbReference>
<dbReference type="AlphaFoldDB" id="A0A182Y6T1"/>
<keyword evidence="2" id="KW-0964">Secreted</keyword>
<dbReference type="InterPro" id="IPR001314">
    <property type="entry name" value="Peptidase_S1A"/>
</dbReference>
<accession>A0A182Y6T1</accession>
<evidence type="ECO:0000256" key="4">
    <source>
        <dbReference type="ARBA" id="ARBA00022729"/>
    </source>
</evidence>
<dbReference type="FunFam" id="2.40.10.10:FF:000002">
    <property type="entry name" value="Transmembrane protease serine"/>
    <property type="match status" value="1"/>
</dbReference>
<dbReference type="PANTHER" id="PTHR24258:SF129">
    <property type="entry name" value="LP15124P-RELATED"/>
    <property type="match status" value="1"/>
</dbReference>
<reference evidence="10" key="2">
    <citation type="submission" date="2020-05" db="UniProtKB">
        <authorList>
            <consortium name="EnsemblMetazoa"/>
        </authorList>
    </citation>
    <scope>IDENTIFICATION</scope>
    <source>
        <strain evidence="10">Indian</strain>
    </source>
</reference>
<dbReference type="VEuPathDB" id="VectorBase:ASTEI20_045533"/>
<name>A0A182Y6T1_ANOST</name>
<dbReference type="OMA" id="WINHTIV"/>
<dbReference type="VEuPathDB" id="VectorBase:ASTEI20_031880"/>
<dbReference type="STRING" id="30069.A0A182Y6T1"/>
<dbReference type="GO" id="GO:0005576">
    <property type="term" value="C:extracellular region"/>
    <property type="evidence" value="ECO:0007669"/>
    <property type="project" value="UniProtKB-SubCell"/>
</dbReference>
<dbReference type="Pfam" id="PF00089">
    <property type="entry name" value="Trypsin"/>
    <property type="match status" value="2"/>
</dbReference>
<dbReference type="SMART" id="SM00020">
    <property type="entry name" value="Tryp_SPc"/>
    <property type="match status" value="2"/>
</dbReference>
<keyword evidence="4" id="KW-0732">Signal</keyword>
<organism evidence="10 11">
    <name type="scientific">Anopheles stephensi</name>
    <name type="common">Indo-Pakistan malaria mosquito</name>
    <dbReference type="NCBI Taxonomy" id="30069"/>
    <lineage>
        <taxon>Eukaryota</taxon>
        <taxon>Metazoa</taxon>
        <taxon>Ecdysozoa</taxon>
        <taxon>Arthropoda</taxon>
        <taxon>Hexapoda</taxon>
        <taxon>Insecta</taxon>
        <taxon>Pterygota</taxon>
        <taxon>Neoptera</taxon>
        <taxon>Endopterygota</taxon>
        <taxon>Diptera</taxon>
        <taxon>Nematocera</taxon>
        <taxon>Culicoidea</taxon>
        <taxon>Culicidae</taxon>
        <taxon>Anophelinae</taxon>
        <taxon>Anopheles</taxon>
    </lineage>
</organism>
<keyword evidence="3" id="KW-0399">Innate immunity</keyword>
<dbReference type="FunFam" id="2.40.10.10:FF:000054">
    <property type="entry name" value="Complement C1r subcomponent"/>
    <property type="match status" value="1"/>
</dbReference>
<evidence type="ECO:0000256" key="1">
    <source>
        <dbReference type="ARBA" id="ARBA00004613"/>
    </source>
</evidence>
<comment type="similarity">
    <text evidence="8">Belongs to the peptidase S1 family. CLIP subfamily.</text>
</comment>
<keyword evidence="5" id="KW-0391">Immunity</keyword>
<keyword evidence="11" id="KW-1185">Reference proteome</keyword>
<evidence type="ECO:0000256" key="5">
    <source>
        <dbReference type="ARBA" id="ARBA00022859"/>
    </source>
</evidence>
<dbReference type="PRINTS" id="PR00722">
    <property type="entry name" value="CHYMOTRYPSIN"/>
</dbReference>
<dbReference type="SUPFAM" id="SSF50494">
    <property type="entry name" value="Trypsin-like serine proteases"/>
    <property type="match status" value="2"/>
</dbReference>
<feature type="domain" description="Peptidase S1" evidence="9">
    <location>
        <begin position="133"/>
        <end position="370"/>
    </location>
</feature>
<evidence type="ECO:0000259" key="9">
    <source>
        <dbReference type="PROSITE" id="PS50240"/>
    </source>
</evidence>
<evidence type="ECO:0000313" key="10">
    <source>
        <dbReference type="EnsemblMetazoa" id="ASTEI04167-PA"/>
    </source>
</evidence>
<dbReference type="VEuPathDB" id="VectorBase:ASTEI04167"/>
<evidence type="ECO:0000256" key="6">
    <source>
        <dbReference type="ARBA" id="ARBA00023157"/>
    </source>
</evidence>
<dbReference type="VEuPathDB" id="VectorBase:ASTE009395"/>
<dbReference type="GO" id="GO:0045087">
    <property type="term" value="P:innate immune response"/>
    <property type="evidence" value="ECO:0007669"/>
    <property type="project" value="UniProtKB-KW"/>
</dbReference>
<dbReference type="PROSITE" id="PS50240">
    <property type="entry name" value="TRYPSIN_DOM"/>
    <property type="match status" value="2"/>
</dbReference>
<evidence type="ECO:0000256" key="3">
    <source>
        <dbReference type="ARBA" id="ARBA00022588"/>
    </source>
</evidence>
<dbReference type="Gene3D" id="2.40.10.10">
    <property type="entry name" value="Trypsin-like serine proteases"/>
    <property type="match status" value="3"/>
</dbReference>
<evidence type="ECO:0000313" key="11">
    <source>
        <dbReference type="Proteomes" id="UP000076408"/>
    </source>
</evidence>